<dbReference type="Proteomes" id="UP001253637">
    <property type="component" value="Segment"/>
</dbReference>
<name>A0A811BP42_9VIRU</name>
<sequence length="102" mass="11800">MPLFFFLKRKVYPSDGAFLASRPRSHTRLFFCNHKETRAPRLIDQWALCAFLSPYSRKNKPLFSCHQPAVVVCGALLSVRKKSARGAFFFFLVGQTRKNMDQ</sequence>
<organism evidence="1 2">
    <name type="scientific">Pandoravirus japonicus</name>
    <dbReference type="NCBI Taxonomy" id="2823154"/>
    <lineage>
        <taxon>Viruses</taxon>
        <taxon>Pandoravirus</taxon>
    </lineage>
</organism>
<dbReference type="EMBL" id="LC625835">
    <property type="protein sequence ID" value="BCU03959.1"/>
    <property type="molecule type" value="Genomic_DNA"/>
</dbReference>
<evidence type="ECO:0000313" key="2">
    <source>
        <dbReference type="Proteomes" id="UP001253637"/>
    </source>
</evidence>
<evidence type="ECO:0000313" key="1">
    <source>
        <dbReference type="EMBL" id="BCU03959.1"/>
    </source>
</evidence>
<accession>A0A811BP42</accession>
<reference evidence="1" key="1">
    <citation type="submission" date="2021-04" db="EMBL/GenBank/DDBJ databases">
        <title>Draft Genome Sequence of Pandoravirus japonicus, Isolated from the Sabaishi River of Niigata, Japan.</title>
        <authorList>
            <person name="Hosokawa N."/>
            <person name="Takahashi H."/>
            <person name="Aoki K."/>
            <person name="Takemura M."/>
        </authorList>
    </citation>
    <scope>NUCLEOTIDE SEQUENCE</scope>
</reference>
<proteinExistence type="predicted"/>
<protein>
    <submittedName>
        <fullName evidence="1">Uncharacterized protein</fullName>
    </submittedName>
</protein>